<name>A0A017SX38_9BACT</name>
<evidence type="ECO:0000313" key="1">
    <source>
        <dbReference type="EMBL" id="EYF01519.1"/>
    </source>
</evidence>
<dbReference type="STRING" id="1192034.CAP_8080"/>
<proteinExistence type="predicted"/>
<comment type="caution">
    <text evidence="1">The sequence shown here is derived from an EMBL/GenBank/DDBJ whole genome shotgun (WGS) entry which is preliminary data.</text>
</comment>
<evidence type="ECO:0000313" key="2">
    <source>
        <dbReference type="Proteomes" id="UP000019678"/>
    </source>
</evidence>
<dbReference type="Proteomes" id="UP000019678">
    <property type="component" value="Unassembled WGS sequence"/>
</dbReference>
<dbReference type="RefSeq" id="WP_044249205.1">
    <property type="nucleotide sequence ID" value="NZ_ASRX01000079.1"/>
</dbReference>
<dbReference type="AlphaFoldDB" id="A0A017SX38"/>
<organism evidence="1 2">
    <name type="scientific">Chondromyces apiculatus DSM 436</name>
    <dbReference type="NCBI Taxonomy" id="1192034"/>
    <lineage>
        <taxon>Bacteria</taxon>
        <taxon>Pseudomonadati</taxon>
        <taxon>Myxococcota</taxon>
        <taxon>Polyangia</taxon>
        <taxon>Polyangiales</taxon>
        <taxon>Polyangiaceae</taxon>
        <taxon>Chondromyces</taxon>
    </lineage>
</organism>
<dbReference type="eggNOG" id="COG4928">
    <property type="taxonomic scope" value="Bacteria"/>
</dbReference>
<accession>A0A017SX38</accession>
<reference evidence="1 2" key="1">
    <citation type="submission" date="2013-05" db="EMBL/GenBank/DDBJ databases">
        <title>Genome assembly of Chondromyces apiculatus DSM 436.</title>
        <authorList>
            <person name="Sharma G."/>
            <person name="Khatri I."/>
            <person name="Kaur C."/>
            <person name="Mayilraj S."/>
            <person name="Subramanian S."/>
        </authorList>
    </citation>
    <scope>NUCLEOTIDE SEQUENCE [LARGE SCALE GENOMIC DNA]</scope>
    <source>
        <strain evidence="1 2">DSM 436</strain>
    </source>
</reference>
<keyword evidence="2" id="KW-1185">Reference proteome</keyword>
<protein>
    <submittedName>
        <fullName evidence="1">Type II secretory pathway, ATPase PulE/Tfp pilus assembly pathway, ATPase PilB</fullName>
    </submittedName>
</protein>
<dbReference type="OrthoDB" id="2022508at2"/>
<sequence length="426" mass="47815">MGLAASLNEAIDVLQPEPIEPDSPWYVRPEVLAHSGRKLAPLAELRAQLLNSRDSDRYLLSGHLGSGKSTELKRLLADPEIQKRFYVVQFAVEPTALPSLTSHHLLFLIASELYRRASSTEALTAFDKKDRWLDLLQRMNTALYGPDAQVARSGKFGLEFDLFFVKLRQELNVDEARRKEFRNFAETQGSVLVDLIDALVDDLRTALGHAGLPARVLVAVDDLEKVQHEAQLREMFDTNLGAFLAPQVPLLVTVPPSITFGGSSTPLGRKVIHLRPVQVLKKEAAKDPLGAADPHGIDLLRRVLAARVEPQLFEPGVVDEAAVYSGGVLREFFYLLRTAAIQASYLYGQDTVDAVTFEDVLVEERNKLARTLYPADREALREIHATHALSNPDQLDYMRRSVVLEYNHDAIWFDVAPLLWQWLDRK</sequence>
<dbReference type="EMBL" id="ASRX01000079">
    <property type="protein sequence ID" value="EYF01519.1"/>
    <property type="molecule type" value="Genomic_DNA"/>
</dbReference>
<gene>
    <name evidence="1" type="ORF">CAP_8080</name>
</gene>